<evidence type="ECO:0000313" key="1">
    <source>
        <dbReference type="Proteomes" id="UP000887565"/>
    </source>
</evidence>
<dbReference type="AlphaFoldDB" id="A0A915KXF8"/>
<name>A0A915KXF8_ROMCU</name>
<dbReference type="WBParaSite" id="nRc.2.0.1.t42859-RA">
    <property type="protein sequence ID" value="nRc.2.0.1.t42859-RA"/>
    <property type="gene ID" value="nRc.2.0.1.g42859"/>
</dbReference>
<sequence length="79" mass="9145">AGAKLEHISSDKSVRISVLTPPSRPTWLCYYRKRNCLMITLFNHFKIVEIDFMISSNAAFDKTLTAIRSLQNKWRIVDS</sequence>
<reference evidence="2" key="1">
    <citation type="submission" date="2022-11" db="UniProtKB">
        <authorList>
            <consortium name="WormBaseParasite"/>
        </authorList>
    </citation>
    <scope>IDENTIFICATION</scope>
</reference>
<evidence type="ECO:0000313" key="2">
    <source>
        <dbReference type="WBParaSite" id="nRc.2.0.1.t42859-RA"/>
    </source>
</evidence>
<proteinExistence type="predicted"/>
<organism evidence="1 2">
    <name type="scientific">Romanomermis culicivorax</name>
    <name type="common">Nematode worm</name>
    <dbReference type="NCBI Taxonomy" id="13658"/>
    <lineage>
        <taxon>Eukaryota</taxon>
        <taxon>Metazoa</taxon>
        <taxon>Ecdysozoa</taxon>
        <taxon>Nematoda</taxon>
        <taxon>Enoplea</taxon>
        <taxon>Dorylaimia</taxon>
        <taxon>Mermithida</taxon>
        <taxon>Mermithoidea</taxon>
        <taxon>Mermithidae</taxon>
        <taxon>Romanomermis</taxon>
    </lineage>
</organism>
<accession>A0A915KXF8</accession>
<keyword evidence="1" id="KW-1185">Reference proteome</keyword>
<protein>
    <submittedName>
        <fullName evidence="2">Uncharacterized protein</fullName>
    </submittedName>
</protein>
<dbReference type="Proteomes" id="UP000887565">
    <property type="component" value="Unplaced"/>
</dbReference>